<dbReference type="Proteomes" id="UP000051494">
    <property type="component" value="Unassembled WGS sequence"/>
</dbReference>
<reference evidence="3" key="1">
    <citation type="submission" date="2015-09" db="EMBL/GenBank/DDBJ databases">
        <title>Draft Genome Sequences of Two Novel Amoeba-resistant Intranuclear Bacteria, Candidatus Berkiella cookevillensis and Candidatus Berkiella aquae.</title>
        <authorList>
            <person name="Mehari Y.T."/>
            <person name="Arivett B.A."/>
            <person name="Farone A.L."/>
            <person name="Gunderson J.H."/>
            <person name="Farone M.B."/>
        </authorList>
    </citation>
    <scope>NUCLEOTIDE SEQUENCE [LARGE SCALE GENOMIC DNA]</scope>
    <source>
        <strain evidence="3">CC99</strain>
    </source>
</reference>
<accession>A0A0Q9YT27</accession>
<protein>
    <submittedName>
        <fullName evidence="3">Uncharacterized protein</fullName>
    </submittedName>
</protein>
<feature type="compositionally biased region" description="Gly residues" evidence="1">
    <location>
        <begin position="78"/>
        <end position="100"/>
    </location>
</feature>
<comment type="caution">
    <text evidence="3">The sequence shown here is derived from an EMBL/GenBank/DDBJ whole genome shotgun (WGS) entry which is preliminary data.</text>
</comment>
<evidence type="ECO:0000256" key="2">
    <source>
        <dbReference type="SAM" id="SignalP"/>
    </source>
</evidence>
<reference evidence="4" key="3">
    <citation type="submission" date="2021-06" db="EMBL/GenBank/DDBJ databases">
        <title>Genomic Description and Analysis of Intracellular Bacteria, Candidatus Berkiella cookevillensis and Candidatus Berkiella aquae.</title>
        <authorList>
            <person name="Kidane D.T."/>
            <person name="Mehari Y.T."/>
            <person name="Rice F.C."/>
            <person name="Arivett B.A."/>
            <person name="Farone A.L."/>
            <person name="Berk S.G."/>
            <person name="Farone M.B."/>
        </authorList>
    </citation>
    <scope>NUCLEOTIDE SEQUENCE</scope>
    <source>
        <strain evidence="4">CC99</strain>
    </source>
</reference>
<feature type="region of interest" description="Disordered" evidence="1">
    <location>
        <begin position="72"/>
        <end position="111"/>
    </location>
</feature>
<proteinExistence type="predicted"/>
<gene>
    <name evidence="3" type="ORF">CC99x_00305</name>
    <name evidence="4" type="ORF">CC99x_005405</name>
</gene>
<dbReference type="EMBL" id="LKHV01000001">
    <property type="protein sequence ID" value="KRG20084.1"/>
    <property type="molecule type" value="Genomic_DNA"/>
</dbReference>
<feature type="signal peptide" evidence="2">
    <location>
        <begin position="1"/>
        <end position="22"/>
    </location>
</feature>
<evidence type="ECO:0000313" key="4">
    <source>
        <dbReference type="EMBL" id="MCS5708338.1"/>
    </source>
</evidence>
<dbReference type="STRING" id="437022.CC99x_00305"/>
<feature type="chain" id="PRO_5043129803" evidence="2">
    <location>
        <begin position="23"/>
        <end position="111"/>
    </location>
</feature>
<dbReference type="AlphaFoldDB" id="A0A0Q9YT27"/>
<keyword evidence="5" id="KW-1185">Reference proteome</keyword>
<organism evidence="3">
    <name type="scientific">Candidatus Berkiella cookevillensis</name>
    <dbReference type="NCBI Taxonomy" id="437022"/>
    <lineage>
        <taxon>Bacteria</taxon>
        <taxon>Pseudomonadati</taxon>
        <taxon>Pseudomonadota</taxon>
        <taxon>Gammaproteobacteria</taxon>
        <taxon>Candidatus Berkiellales</taxon>
        <taxon>Candidatus Berkiellaceae</taxon>
        <taxon>Candidatus Berkiella</taxon>
    </lineage>
</organism>
<dbReference type="EMBL" id="LKHV02000001">
    <property type="protein sequence ID" value="MCS5708338.1"/>
    <property type="molecule type" value="Genomic_DNA"/>
</dbReference>
<evidence type="ECO:0000256" key="1">
    <source>
        <dbReference type="SAM" id="MobiDB-lite"/>
    </source>
</evidence>
<dbReference type="RefSeq" id="WP_057622924.1">
    <property type="nucleotide sequence ID" value="NZ_LKHV02000001.1"/>
</dbReference>
<evidence type="ECO:0000313" key="3">
    <source>
        <dbReference type="EMBL" id="KRG20084.1"/>
    </source>
</evidence>
<reference evidence="4" key="2">
    <citation type="journal article" date="2016" name="Genome Announc.">
        <title>Draft Genome Sequences of Two Novel Amoeba-Resistant Intranuclear Bacteria, 'Candidatus Berkiella cookevillensis' and 'Candidatus Berkiella aquae'.</title>
        <authorList>
            <person name="Mehari Y.T."/>
            <person name="Arivett B.A."/>
            <person name="Farone A.L."/>
            <person name="Gunderson J.H."/>
            <person name="Farone M.B."/>
        </authorList>
    </citation>
    <scope>NUCLEOTIDE SEQUENCE</scope>
    <source>
        <strain evidence="4">CC99</strain>
    </source>
</reference>
<sequence>MSKLIVCALMGMSVFFVGSASAQSLTVNEGIASTCDASVLYKQYVCQGGLVDAVQRYDELFKPPAAYLNPVVSDDKGGSSGGGAFDNTGSGGGDTGGGGSSNEDFMSDGFQ</sequence>
<keyword evidence="2" id="KW-0732">Signal</keyword>
<evidence type="ECO:0000313" key="5">
    <source>
        <dbReference type="Proteomes" id="UP000051494"/>
    </source>
</evidence>
<name>A0A0Q9YT27_9GAMM</name>